<proteinExistence type="predicted"/>
<protein>
    <submittedName>
        <fullName evidence="2">Uncharacterized protein</fullName>
    </submittedName>
</protein>
<evidence type="ECO:0000313" key="2">
    <source>
        <dbReference type="EMBL" id="CAJ0590127.1"/>
    </source>
</evidence>
<name>A0AA36DM00_CYLNA</name>
<evidence type="ECO:0000256" key="1">
    <source>
        <dbReference type="SAM" id="Phobius"/>
    </source>
</evidence>
<sequence>MDYNPWAELEILLIESALCELTVSNSEHKMYFHFPSTSEFFGSKIVTTLLDVTLLSVDRKGMAKHVGDEDVALSFMEKRDETMVPLEDWCNHRKRLITELRSISPLLNMKTYPVAAICTAALIGAGTVAVVGYFYPELAIAGVLILGGIAVVVVIFEVLIKKERKRNMYRALELLSLDVFFTSEFIKAIAPHTEEEPIVLDIEERLSCRKDFKSAVWMKVYHAWKALETPHHTANIYVPNLPEISELLRNYADNAKGECEDIRRMMTENTA</sequence>
<keyword evidence="1" id="KW-0472">Membrane</keyword>
<gene>
    <name evidence="2" type="ORF">CYNAS_LOCUS2110</name>
</gene>
<accession>A0AA36DM00</accession>
<feature type="transmembrane region" description="Helical" evidence="1">
    <location>
        <begin position="140"/>
        <end position="160"/>
    </location>
</feature>
<keyword evidence="1" id="KW-1133">Transmembrane helix</keyword>
<dbReference type="EMBL" id="CATQJL010000001">
    <property type="protein sequence ID" value="CAJ0590127.1"/>
    <property type="molecule type" value="Genomic_DNA"/>
</dbReference>
<keyword evidence="3" id="KW-1185">Reference proteome</keyword>
<reference evidence="2" key="1">
    <citation type="submission" date="2023-07" db="EMBL/GenBank/DDBJ databases">
        <authorList>
            <consortium name="CYATHOMIX"/>
        </authorList>
    </citation>
    <scope>NUCLEOTIDE SEQUENCE</scope>
    <source>
        <strain evidence="2">N/A</strain>
    </source>
</reference>
<comment type="caution">
    <text evidence="2">The sequence shown here is derived from an EMBL/GenBank/DDBJ whole genome shotgun (WGS) entry which is preliminary data.</text>
</comment>
<keyword evidence="1" id="KW-0812">Transmembrane</keyword>
<organism evidence="2 3">
    <name type="scientific">Cylicocyclus nassatus</name>
    <name type="common">Nematode worm</name>
    <dbReference type="NCBI Taxonomy" id="53992"/>
    <lineage>
        <taxon>Eukaryota</taxon>
        <taxon>Metazoa</taxon>
        <taxon>Ecdysozoa</taxon>
        <taxon>Nematoda</taxon>
        <taxon>Chromadorea</taxon>
        <taxon>Rhabditida</taxon>
        <taxon>Rhabditina</taxon>
        <taxon>Rhabditomorpha</taxon>
        <taxon>Strongyloidea</taxon>
        <taxon>Strongylidae</taxon>
        <taxon>Cylicocyclus</taxon>
    </lineage>
</organism>
<dbReference type="AlphaFoldDB" id="A0AA36DM00"/>
<feature type="transmembrane region" description="Helical" evidence="1">
    <location>
        <begin position="111"/>
        <end position="134"/>
    </location>
</feature>
<evidence type="ECO:0000313" key="3">
    <source>
        <dbReference type="Proteomes" id="UP001176961"/>
    </source>
</evidence>
<dbReference type="Proteomes" id="UP001176961">
    <property type="component" value="Unassembled WGS sequence"/>
</dbReference>